<dbReference type="SMART" id="SM00342">
    <property type="entry name" value="HTH_ARAC"/>
    <property type="match status" value="1"/>
</dbReference>
<evidence type="ECO:0000259" key="4">
    <source>
        <dbReference type="PROSITE" id="PS01124"/>
    </source>
</evidence>
<evidence type="ECO:0000313" key="5">
    <source>
        <dbReference type="EMBL" id="WXG66718.1"/>
    </source>
</evidence>
<dbReference type="InterPro" id="IPR009057">
    <property type="entry name" value="Homeodomain-like_sf"/>
</dbReference>
<dbReference type="RefSeq" id="WP_338886161.1">
    <property type="nucleotide sequence ID" value="NZ_CP147846.1"/>
</dbReference>
<keyword evidence="3" id="KW-0804">Transcription</keyword>
<sequence length="276" mass="30538">MADKVQVGHSDGAQRAPTARLRPYVASYDGYRLSGFEPGIHVGMPSPNLTVILTIDSQLDIADSPRQGSCAFESLASGISVEPVTIAHDGNQHGIQLSFTPAGARALFGIPTSALGDWMVDLREVLPDTQELTDRIAAEDSWSGRFDIVDEILCRSRGDHELDPTLAEVWRLLVHTEGMVRVGDVASQIGWSRRHLVNRFTAEFGVGPKDSARIARFDRSHQVLRRPNIPPLADVAALCGYYDQAHMARDWRDLAGLSPSRWRRNEQFPFIQDRGS</sequence>
<dbReference type="EMBL" id="CP147846">
    <property type="protein sequence ID" value="WXG66718.1"/>
    <property type="molecule type" value="Genomic_DNA"/>
</dbReference>
<dbReference type="InterPro" id="IPR050204">
    <property type="entry name" value="AraC_XylS_family_regulators"/>
</dbReference>
<dbReference type="SUPFAM" id="SSF46689">
    <property type="entry name" value="Homeodomain-like"/>
    <property type="match status" value="1"/>
</dbReference>
<feature type="domain" description="HTH araC/xylS-type" evidence="4">
    <location>
        <begin position="163"/>
        <end position="265"/>
    </location>
</feature>
<gene>
    <name evidence="5" type="ORF">WDS16_15650</name>
</gene>
<dbReference type="PANTHER" id="PTHR46796:SF15">
    <property type="entry name" value="BLL1074 PROTEIN"/>
    <property type="match status" value="1"/>
</dbReference>
<keyword evidence="1" id="KW-0805">Transcription regulation</keyword>
<accession>A0ABZ2PFW0</accession>
<evidence type="ECO:0000313" key="6">
    <source>
        <dbReference type="Proteomes" id="UP001432000"/>
    </source>
</evidence>
<dbReference type="Proteomes" id="UP001432000">
    <property type="component" value="Chromosome"/>
</dbReference>
<dbReference type="InterPro" id="IPR018060">
    <property type="entry name" value="HTH_AraC"/>
</dbReference>
<dbReference type="Gene3D" id="1.10.10.60">
    <property type="entry name" value="Homeodomain-like"/>
    <property type="match status" value="1"/>
</dbReference>
<evidence type="ECO:0000256" key="2">
    <source>
        <dbReference type="ARBA" id="ARBA00023125"/>
    </source>
</evidence>
<evidence type="ECO:0000256" key="3">
    <source>
        <dbReference type="ARBA" id="ARBA00023163"/>
    </source>
</evidence>
<dbReference type="PROSITE" id="PS01124">
    <property type="entry name" value="HTH_ARAC_FAMILY_2"/>
    <property type="match status" value="1"/>
</dbReference>
<protein>
    <submittedName>
        <fullName evidence="5">AraC family transcriptional regulator</fullName>
    </submittedName>
</protein>
<dbReference type="Pfam" id="PF12833">
    <property type="entry name" value="HTH_18"/>
    <property type="match status" value="1"/>
</dbReference>
<keyword evidence="2" id="KW-0238">DNA-binding</keyword>
<dbReference type="PANTHER" id="PTHR46796">
    <property type="entry name" value="HTH-TYPE TRANSCRIPTIONAL ACTIVATOR RHAS-RELATED"/>
    <property type="match status" value="1"/>
</dbReference>
<evidence type="ECO:0000256" key="1">
    <source>
        <dbReference type="ARBA" id="ARBA00023015"/>
    </source>
</evidence>
<keyword evidence="6" id="KW-1185">Reference proteome</keyword>
<reference evidence="5 6" key="1">
    <citation type="submission" date="2024-03" db="EMBL/GenBank/DDBJ databases">
        <title>Natural products discovery in diverse microorganisms through a two-stage MS feature dereplication strategy.</title>
        <authorList>
            <person name="Zhang R."/>
        </authorList>
    </citation>
    <scope>NUCLEOTIDE SEQUENCE [LARGE SCALE GENOMIC DNA]</scope>
    <source>
        <strain evidence="5 6">18930</strain>
    </source>
</reference>
<name>A0ABZ2PFW0_9NOCA</name>
<organism evidence="5 6">
    <name type="scientific">Rhodococcus sovatensis</name>
    <dbReference type="NCBI Taxonomy" id="1805840"/>
    <lineage>
        <taxon>Bacteria</taxon>
        <taxon>Bacillati</taxon>
        <taxon>Actinomycetota</taxon>
        <taxon>Actinomycetes</taxon>
        <taxon>Mycobacteriales</taxon>
        <taxon>Nocardiaceae</taxon>
        <taxon>Rhodococcus</taxon>
    </lineage>
</organism>
<proteinExistence type="predicted"/>